<dbReference type="Proteomes" id="UP000501452">
    <property type="component" value="Chromosome"/>
</dbReference>
<evidence type="ECO:0000313" key="2">
    <source>
        <dbReference type="Proteomes" id="UP000501452"/>
    </source>
</evidence>
<protein>
    <submittedName>
        <fullName evidence="1">Uncharacterized protein</fullName>
    </submittedName>
</protein>
<organism evidence="1 2">
    <name type="scientific">Rubrobacter tropicus</name>
    <dbReference type="NCBI Taxonomy" id="2653851"/>
    <lineage>
        <taxon>Bacteria</taxon>
        <taxon>Bacillati</taxon>
        <taxon>Actinomycetota</taxon>
        <taxon>Rubrobacteria</taxon>
        <taxon>Rubrobacterales</taxon>
        <taxon>Rubrobacteraceae</taxon>
        <taxon>Rubrobacter</taxon>
    </lineage>
</organism>
<dbReference type="AlphaFoldDB" id="A0A6G8QDE9"/>
<dbReference type="EMBL" id="CP045119">
    <property type="protein sequence ID" value="QIN84421.1"/>
    <property type="molecule type" value="Genomic_DNA"/>
</dbReference>
<accession>A0A6G8QDE9</accession>
<evidence type="ECO:0000313" key="1">
    <source>
        <dbReference type="EMBL" id="QIN84421.1"/>
    </source>
</evidence>
<keyword evidence="2" id="KW-1185">Reference proteome</keyword>
<reference evidence="1 2" key="1">
    <citation type="submission" date="2019-10" db="EMBL/GenBank/DDBJ databases">
        <title>Rubrobacter sp nov SCSIO 52090 isolated from a deep-sea sediment in the South China Sea.</title>
        <authorList>
            <person name="Chen R.W."/>
        </authorList>
    </citation>
    <scope>NUCLEOTIDE SEQUENCE [LARGE SCALE GENOMIC DNA]</scope>
    <source>
        <strain evidence="1 2">SCSIO 52909</strain>
    </source>
</reference>
<proteinExistence type="predicted"/>
<dbReference type="RefSeq" id="WP_166178584.1">
    <property type="nucleotide sequence ID" value="NZ_CP045119.1"/>
</dbReference>
<sequence>MTNAEPGFEIEVANVEEFLRLLKEREDENDRHNGRGVTGKGVFVAQMMDRQPSNFVFPLVRRYIIAAFAYGRDRVSYTRTTSNAVELPETVAKTEDRQQEACEEIRTEIERGLREFDLGVPVHEGFLRHPAE</sequence>
<dbReference type="KEGG" id="rub:GBA63_18570"/>
<gene>
    <name evidence="1" type="ORF">GBA63_18570</name>
</gene>
<name>A0A6G8QDE9_9ACTN</name>